<proteinExistence type="predicted"/>
<dbReference type="Proteomes" id="UP000019150">
    <property type="component" value="Chromosome"/>
</dbReference>
<dbReference type="EMBL" id="CP006850">
    <property type="protein sequence ID" value="AHH16574.1"/>
    <property type="molecule type" value="Genomic_DNA"/>
</dbReference>
<reference evidence="1 2" key="1">
    <citation type="journal article" date="2014" name="Appl. Environ. Microbiol.">
        <title>Insights into the Microbial Degradation of Rubber and Gutta-Percha by Analysis of the Complete Genome of Nocardia nova SH22a.</title>
        <authorList>
            <person name="Luo Q."/>
            <person name="Hiessl S."/>
            <person name="Poehlein A."/>
            <person name="Daniel R."/>
            <person name="Steinbuchel A."/>
        </authorList>
    </citation>
    <scope>NUCLEOTIDE SEQUENCE [LARGE SCALE GENOMIC DNA]</scope>
    <source>
        <strain evidence="1">SH22a</strain>
    </source>
</reference>
<evidence type="ECO:0000313" key="2">
    <source>
        <dbReference type="Proteomes" id="UP000019150"/>
    </source>
</evidence>
<dbReference type="PATRIC" id="fig|1415166.3.peg.1797"/>
<dbReference type="AlphaFoldDB" id="W5TBN4"/>
<sequence>MAGVEPLAAEQVEVILDAPLDALLSALGLPIPGEVRNTINPFTRAMCANISAACNLAAVAAHG</sequence>
<protein>
    <submittedName>
        <fullName evidence="1">Uncharacterized protein</fullName>
    </submittedName>
</protein>
<gene>
    <name evidence="1" type="ORF">NONO_c17740</name>
</gene>
<accession>W5TBN4</accession>
<keyword evidence="2" id="KW-1185">Reference proteome</keyword>
<evidence type="ECO:0000313" key="1">
    <source>
        <dbReference type="EMBL" id="AHH16574.1"/>
    </source>
</evidence>
<dbReference type="HOGENOM" id="CLU_2881357_0_0_11"/>
<dbReference type="RefSeq" id="WP_025348078.1">
    <property type="nucleotide sequence ID" value="NZ_CP006850.1"/>
</dbReference>
<organism evidence="1 2">
    <name type="scientific">Nocardia nova SH22a</name>
    <dbReference type="NCBI Taxonomy" id="1415166"/>
    <lineage>
        <taxon>Bacteria</taxon>
        <taxon>Bacillati</taxon>
        <taxon>Actinomycetota</taxon>
        <taxon>Actinomycetes</taxon>
        <taxon>Mycobacteriales</taxon>
        <taxon>Nocardiaceae</taxon>
        <taxon>Nocardia</taxon>
    </lineage>
</organism>
<name>W5TBN4_9NOCA</name>
<dbReference type="KEGG" id="nno:NONO_c17740"/>